<keyword evidence="3" id="KW-1185">Reference proteome</keyword>
<feature type="compositionally biased region" description="Polar residues" evidence="1">
    <location>
        <begin position="94"/>
        <end position="107"/>
    </location>
</feature>
<dbReference type="Proteomes" id="UP000886523">
    <property type="component" value="Unassembled WGS sequence"/>
</dbReference>
<organism evidence="2 3">
    <name type="scientific">Hydnum rufescens UP504</name>
    <dbReference type="NCBI Taxonomy" id="1448309"/>
    <lineage>
        <taxon>Eukaryota</taxon>
        <taxon>Fungi</taxon>
        <taxon>Dikarya</taxon>
        <taxon>Basidiomycota</taxon>
        <taxon>Agaricomycotina</taxon>
        <taxon>Agaricomycetes</taxon>
        <taxon>Cantharellales</taxon>
        <taxon>Hydnaceae</taxon>
        <taxon>Hydnum</taxon>
    </lineage>
</organism>
<proteinExistence type="predicted"/>
<accession>A0A9P6B8P0</accession>
<protein>
    <submittedName>
        <fullName evidence="2">Uncharacterized protein</fullName>
    </submittedName>
</protein>
<evidence type="ECO:0000256" key="1">
    <source>
        <dbReference type="SAM" id="MobiDB-lite"/>
    </source>
</evidence>
<feature type="region of interest" description="Disordered" evidence="1">
    <location>
        <begin position="88"/>
        <end position="111"/>
    </location>
</feature>
<name>A0A9P6B8P0_9AGAM</name>
<comment type="caution">
    <text evidence="2">The sequence shown here is derived from an EMBL/GenBank/DDBJ whole genome shotgun (WGS) entry which is preliminary data.</text>
</comment>
<evidence type="ECO:0000313" key="2">
    <source>
        <dbReference type="EMBL" id="KAF9519814.1"/>
    </source>
</evidence>
<dbReference type="EMBL" id="MU128915">
    <property type="protein sequence ID" value="KAF9519814.1"/>
    <property type="molecule type" value="Genomic_DNA"/>
</dbReference>
<sequence length="190" mass="20933">MQWGLIRWRGSSQSQVPSIVETGTTEDRINRNGDLAPAIATYHKGRRCLSCNYWPDRPSMKGHGVAPDETAGHKLLSGGRTVNTKIFDTEHQARSGNPNSVPNTSRSSRTERGSPMIWVTLGCAKLFGKSQLFGGVGLYIDFLPTQAASQFKPNQTPGQLAVLAPRDSCASEDGDSFQAWFAKRRWTHSR</sequence>
<gene>
    <name evidence="2" type="ORF">BS47DRAFT_1357845</name>
</gene>
<dbReference type="AlphaFoldDB" id="A0A9P6B8P0"/>
<reference evidence="2" key="1">
    <citation type="journal article" date="2020" name="Nat. Commun.">
        <title>Large-scale genome sequencing of mycorrhizal fungi provides insights into the early evolution of symbiotic traits.</title>
        <authorList>
            <person name="Miyauchi S."/>
            <person name="Kiss E."/>
            <person name="Kuo A."/>
            <person name="Drula E."/>
            <person name="Kohler A."/>
            <person name="Sanchez-Garcia M."/>
            <person name="Morin E."/>
            <person name="Andreopoulos B."/>
            <person name="Barry K.W."/>
            <person name="Bonito G."/>
            <person name="Buee M."/>
            <person name="Carver A."/>
            <person name="Chen C."/>
            <person name="Cichocki N."/>
            <person name="Clum A."/>
            <person name="Culley D."/>
            <person name="Crous P.W."/>
            <person name="Fauchery L."/>
            <person name="Girlanda M."/>
            <person name="Hayes R.D."/>
            <person name="Keri Z."/>
            <person name="LaButti K."/>
            <person name="Lipzen A."/>
            <person name="Lombard V."/>
            <person name="Magnuson J."/>
            <person name="Maillard F."/>
            <person name="Murat C."/>
            <person name="Nolan M."/>
            <person name="Ohm R.A."/>
            <person name="Pangilinan J."/>
            <person name="Pereira M.F."/>
            <person name="Perotto S."/>
            <person name="Peter M."/>
            <person name="Pfister S."/>
            <person name="Riley R."/>
            <person name="Sitrit Y."/>
            <person name="Stielow J.B."/>
            <person name="Szollosi G."/>
            <person name="Zifcakova L."/>
            <person name="Stursova M."/>
            <person name="Spatafora J.W."/>
            <person name="Tedersoo L."/>
            <person name="Vaario L.M."/>
            <person name="Yamada A."/>
            <person name="Yan M."/>
            <person name="Wang P."/>
            <person name="Xu J."/>
            <person name="Bruns T."/>
            <person name="Baldrian P."/>
            <person name="Vilgalys R."/>
            <person name="Dunand C."/>
            <person name="Henrissat B."/>
            <person name="Grigoriev I.V."/>
            <person name="Hibbett D."/>
            <person name="Nagy L.G."/>
            <person name="Martin F.M."/>
        </authorList>
    </citation>
    <scope>NUCLEOTIDE SEQUENCE</scope>
    <source>
        <strain evidence="2">UP504</strain>
    </source>
</reference>
<evidence type="ECO:0000313" key="3">
    <source>
        <dbReference type="Proteomes" id="UP000886523"/>
    </source>
</evidence>